<dbReference type="Proteomes" id="UP000233551">
    <property type="component" value="Unassembled WGS sequence"/>
</dbReference>
<keyword evidence="2" id="KW-1185">Reference proteome</keyword>
<dbReference type="GeneID" id="116211518"/>
<sequence>MSFQNFPNHHWHNHYRQAGPPMAYVHEDESFPNHHGHNLHHHAGPPAAYVYEEGERGKIAPARAQMAYEYERTPSWNQEEKRNSIAQEDVDREAEEFILIEHKKFERNRGLTMKNG</sequence>
<accession>A0A2I0L8V0</accession>
<comment type="caution">
    <text evidence="1">The sequence shown here is derived from an EMBL/GenBank/DDBJ whole genome shotgun (WGS) entry which is preliminary data.</text>
</comment>
<evidence type="ECO:0000313" key="1">
    <source>
        <dbReference type="EMBL" id="PKI77124.1"/>
    </source>
</evidence>
<reference evidence="1 2" key="1">
    <citation type="submission" date="2017-11" db="EMBL/GenBank/DDBJ databases">
        <title>De-novo sequencing of pomegranate (Punica granatum L.) genome.</title>
        <authorList>
            <person name="Akparov Z."/>
            <person name="Amiraslanov A."/>
            <person name="Hajiyeva S."/>
            <person name="Abbasov M."/>
            <person name="Kaur K."/>
            <person name="Hamwieh A."/>
            <person name="Solovyev V."/>
            <person name="Salamov A."/>
            <person name="Braich B."/>
            <person name="Kosarev P."/>
            <person name="Mahmoud A."/>
            <person name="Hajiyev E."/>
            <person name="Babayeva S."/>
            <person name="Izzatullayeva V."/>
            <person name="Mammadov A."/>
            <person name="Mammadov A."/>
            <person name="Sharifova S."/>
            <person name="Ojaghi J."/>
            <person name="Eynullazada K."/>
            <person name="Bayramov B."/>
            <person name="Abdulazimova A."/>
            <person name="Shahmuradov I."/>
        </authorList>
    </citation>
    <scope>NUCLEOTIDE SEQUENCE [LARGE SCALE GENOMIC DNA]</scope>
    <source>
        <strain evidence="2">cv. AG2017</strain>
        <tissue evidence="1">Leaf</tissue>
    </source>
</reference>
<proteinExistence type="predicted"/>
<dbReference type="AlphaFoldDB" id="A0A2I0L8V0"/>
<gene>
    <name evidence="1" type="ORF">CRG98_002627</name>
</gene>
<name>A0A2I0L8V0_PUNGR</name>
<dbReference type="EMBL" id="PGOL01000105">
    <property type="protein sequence ID" value="PKI77124.1"/>
    <property type="molecule type" value="Genomic_DNA"/>
</dbReference>
<protein>
    <submittedName>
        <fullName evidence="1">Uncharacterized protein</fullName>
    </submittedName>
</protein>
<organism evidence="1 2">
    <name type="scientific">Punica granatum</name>
    <name type="common">Pomegranate</name>
    <dbReference type="NCBI Taxonomy" id="22663"/>
    <lineage>
        <taxon>Eukaryota</taxon>
        <taxon>Viridiplantae</taxon>
        <taxon>Streptophyta</taxon>
        <taxon>Embryophyta</taxon>
        <taxon>Tracheophyta</taxon>
        <taxon>Spermatophyta</taxon>
        <taxon>Magnoliopsida</taxon>
        <taxon>eudicotyledons</taxon>
        <taxon>Gunneridae</taxon>
        <taxon>Pentapetalae</taxon>
        <taxon>rosids</taxon>
        <taxon>malvids</taxon>
        <taxon>Myrtales</taxon>
        <taxon>Lythraceae</taxon>
        <taxon>Punica</taxon>
    </lineage>
</organism>
<dbReference type="OrthoDB" id="851664at2759"/>
<evidence type="ECO:0000313" key="2">
    <source>
        <dbReference type="Proteomes" id="UP000233551"/>
    </source>
</evidence>